<dbReference type="Proteomes" id="UP000541185">
    <property type="component" value="Unassembled WGS sequence"/>
</dbReference>
<gene>
    <name evidence="8" type="ORF">HHL11_08150</name>
</gene>
<dbReference type="Gene3D" id="1.10.3730.20">
    <property type="match status" value="2"/>
</dbReference>
<dbReference type="InterPro" id="IPR000620">
    <property type="entry name" value="EamA_dom"/>
</dbReference>
<feature type="transmembrane region" description="Helical" evidence="6">
    <location>
        <begin position="280"/>
        <end position="297"/>
    </location>
</feature>
<keyword evidence="5 6" id="KW-0472">Membrane</keyword>
<feature type="transmembrane region" description="Helical" evidence="6">
    <location>
        <begin position="254"/>
        <end position="274"/>
    </location>
</feature>
<dbReference type="GO" id="GO:0016020">
    <property type="term" value="C:membrane"/>
    <property type="evidence" value="ECO:0007669"/>
    <property type="project" value="UniProtKB-SubCell"/>
</dbReference>
<protein>
    <submittedName>
        <fullName evidence="8">DMT family transporter</fullName>
    </submittedName>
</protein>
<evidence type="ECO:0000256" key="4">
    <source>
        <dbReference type="ARBA" id="ARBA00022989"/>
    </source>
</evidence>
<feature type="transmembrane region" description="Helical" evidence="6">
    <location>
        <begin position="97"/>
        <end position="118"/>
    </location>
</feature>
<proteinExistence type="inferred from homology"/>
<reference evidence="8 9" key="1">
    <citation type="submission" date="2020-04" db="EMBL/GenBank/DDBJ databases">
        <title>Ramlibacter sp. G-1-2-2 isolated from soil.</title>
        <authorList>
            <person name="Dahal R.H."/>
        </authorList>
    </citation>
    <scope>NUCLEOTIDE SEQUENCE [LARGE SCALE GENOMIC DNA]</scope>
    <source>
        <strain evidence="8 9">G-1-2-2</strain>
    </source>
</reference>
<keyword evidence="9" id="KW-1185">Reference proteome</keyword>
<name>A0A848GZV3_9BURK</name>
<dbReference type="Pfam" id="PF00892">
    <property type="entry name" value="EamA"/>
    <property type="match status" value="2"/>
</dbReference>
<feature type="transmembrane region" description="Helical" evidence="6">
    <location>
        <begin position="159"/>
        <end position="176"/>
    </location>
</feature>
<evidence type="ECO:0000256" key="3">
    <source>
        <dbReference type="ARBA" id="ARBA00022692"/>
    </source>
</evidence>
<comment type="similarity">
    <text evidence="2">Belongs to the EamA transporter family.</text>
</comment>
<dbReference type="PANTHER" id="PTHR32322">
    <property type="entry name" value="INNER MEMBRANE TRANSPORTER"/>
    <property type="match status" value="1"/>
</dbReference>
<comment type="subcellular location">
    <subcellularLocation>
        <location evidence="1">Membrane</location>
        <topology evidence="1">Multi-pass membrane protein</topology>
    </subcellularLocation>
</comment>
<evidence type="ECO:0000256" key="1">
    <source>
        <dbReference type="ARBA" id="ARBA00004141"/>
    </source>
</evidence>
<evidence type="ECO:0000256" key="2">
    <source>
        <dbReference type="ARBA" id="ARBA00007362"/>
    </source>
</evidence>
<dbReference type="RefSeq" id="WP_169417907.1">
    <property type="nucleotide sequence ID" value="NZ_JABBFX010000001.1"/>
</dbReference>
<dbReference type="PANTHER" id="PTHR32322:SF2">
    <property type="entry name" value="EAMA DOMAIN-CONTAINING PROTEIN"/>
    <property type="match status" value="1"/>
</dbReference>
<feature type="transmembrane region" description="Helical" evidence="6">
    <location>
        <begin position="127"/>
        <end position="144"/>
    </location>
</feature>
<dbReference type="InterPro" id="IPR037185">
    <property type="entry name" value="EmrE-like"/>
</dbReference>
<keyword evidence="3 6" id="KW-0812">Transmembrane</keyword>
<dbReference type="AlphaFoldDB" id="A0A848GZV3"/>
<feature type="domain" description="EamA" evidence="7">
    <location>
        <begin position="10"/>
        <end position="141"/>
    </location>
</feature>
<feature type="domain" description="EamA" evidence="7">
    <location>
        <begin position="156"/>
        <end position="297"/>
    </location>
</feature>
<evidence type="ECO:0000259" key="7">
    <source>
        <dbReference type="Pfam" id="PF00892"/>
    </source>
</evidence>
<evidence type="ECO:0000313" key="9">
    <source>
        <dbReference type="Proteomes" id="UP000541185"/>
    </source>
</evidence>
<keyword evidence="4 6" id="KW-1133">Transmembrane helix</keyword>
<dbReference type="SUPFAM" id="SSF103481">
    <property type="entry name" value="Multidrug resistance efflux transporter EmrE"/>
    <property type="match status" value="2"/>
</dbReference>
<feature type="transmembrane region" description="Helical" evidence="6">
    <location>
        <begin position="188"/>
        <end position="208"/>
    </location>
</feature>
<feature type="transmembrane region" description="Helical" evidence="6">
    <location>
        <begin position="37"/>
        <end position="59"/>
    </location>
</feature>
<dbReference type="InterPro" id="IPR050638">
    <property type="entry name" value="AA-Vitamin_Transporters"/>
</dbReference>
<accession>A0A848GZV3</accession>
<evidence type="ECO:0000256" key="6">
    <source>
        <dbReference type="SAM" id="Phobius"/>
    </source>
</evidence>
<feature type="transmembrane region" description="Helical" evidence="6">
    <location>
        <begin position="71"/>
        <end position="91"/>
    </location>
</feature>
<evidence type="ECO:0000313" key="8">
    <source>
        <dbReference type="EMBL" id="NML43717.1"/>
    </source>
</evidence>
<feature type="transmembrane region" description="Helical" evidence="6">
    <location>
        <begin position="220"/>
        <end position="242"/>
    </location>
</feature>
<organism evidence="8 9">
    <name type="scientific">Ramlibacter agri</name>
    <dbReference type="NCBI Taxonomy" id="2728837"/>
    <lineage>
        <taxon>Bacteria</taxon>
        <taxon>Pseudomonadati</taxon>
        <taxon>Pseudomonadota</taxon>
        <taxon>Betaproteobacteria</taxon>
        <taxon>Burkholderiales</taxon>
        <taxon>Comamonadaceae</taxon>
        <taxon>Ramlibacter</taxon>
    </lineage>
</organism>
<dbReference type="EMBL" id="JABBFX010000001">
    <property type="protein sequence ID" value="NML43717.1"/>
    <property type="molecule type" value="Genomic_DNA"/>
</dbReference>
<sequence length="301" mass="32376">MEQRLTPATALLLTLPPLLWAGNAVVGRMVSPLVPPLALNFMRWAIAFVVLLPFAWQLLRASSPLWPRMGRFAVLGLLGVGCYNALQYMAVKTSTPINVTLVGSSIPVFMLAVGALFFRQQITRRQVAGALLSIAGVLLVLSHGDLRHLRDIHFVTGDLYMILATAAWALYSWLLTRPGDPAEIRANWANFLMAQLVPGLAWSGLFAAAEAAVGSQPFVWGWPLVAALAYIALGPAILAYRCWGQGVQRAGPNVAAFFSNLTPLFAALFSAAFLGEPPQAHHAAAFALIVAGIVVSSRRRA</sequence>
<comment type="caution">
    <text evidence="8">The sequence shown here is derived from an EMBL/GenBank/DDBJ whole genome shotgun (WGS) entry which is preliminary data.</text>
</comment>
<evidence type="ECO:0000256" key="5">
    <source>
        <dbReference type="ARBA" id="ARBA00023136"/>
    </source>
</evidence>